<evidence type="ECO:0000313" key="2">
    <source>
        <dbReference type="Proteomes" id="UP001215598"/>
    </source>
</evidence>
<name>A0AAD7HJI3_9AGAR</name>
<comment type="caution">
    <text evidence="1">The sequence shown here is derived from an EMBL/GenBank/DDBJ whole genome shotgun (WGS) entry which is preliminary data.</text>
</comment>
<dbReference type="Proteomes" id="UP001215598">
    <property type="component" value="Unassembled WGS sequence"/>
</dbReference>
<keyword evidence="2" id="KW-1185">Reference proteome</keyword>
<accession>A0AAD7HJI3</accession>
<gene>
    <name evidence="1" type="ORF">B0H16DRAFT_1473563</name>
</gene>
<dbReference type="AlphaFoldDB" id="A0AAD7HJI3"/>
<reference evidence="1" key="1">
    <citation type="submission" date="2023-03" db="EMBL/GenBank/DDBJ databases">
        <title>Massive genome expansion in bonnet fungi (Mycena s.s.) driven by repeated elements and novel gene families across ecological guilds.</title>
        <authorList>
            <consortium name="Lawrence Berkeley National Laboratory"/>
            <person name="Harder C.B."/>
            <person name="Miyauchi S."/>
            <person name="Viragh M."/>
            <person name="Kuo A."/>
            <person name="Thoen E."/>
            <person name="Andreopoulos B."/>
            <person name="Lu D."/>
            <person name="Skrede I."/>
            <person name="Drula E."/>
            <person name="Henrissat B."/>
            <person name="Morin E."/>
            <person name="Kohler A."/>
            <person name="Barry K."/>
            <person name="LaButti K."/>
            <person name="Morin E."/>
            <person name="Salamov A."/>
            <person name="Lipzen A."/>
            <person name="Mereny Z."/>
            <person name="Hegedus B."/>
            <person name="Baldrian P."/>
            <person name="Stursova M."/>
            <person name="Weitz H."/>
            <person name="Taylor A."/>
            <person name="Grigoriev I.V."/>
            <person name="Nagy L.G."/>
            <person name="Martin F."/>
            <person name="Kauserud H."/>
        </authorList>
    </citation>
    <scope>NUCLEOTIDE SEQUENCE</scope>
    <source>
        <strain evidence="1">CBHHK182m</strain>
    </source>
</reference>
<protein>
    <submittedName>
        <fullName evidence="1">Uncharacterized protein</fullName>
    </submittedName>
</protein>
<sequence>MTQPPASVNPPRLNARRRIFKRLEEIDINRIRGGSRIGTHQVSGIDDGVNARRNLGFRVFVDNAPGVGKSAQIELARVGYGAGLRTWRERLDRGWKRWEPGRNGRTVPQRVHEIHETRAAQGKALSNHVDLAHWRPRFSVVHEVRTQLSAHAGANIEVNPRKGICPPLRLFVCFVLLRFRVDGKGSAQRALRVRRERACEIGEIGTQCEKNAVPVDCLPS</sequence>
<proteinExistence type="predicted"/>
<evidence type="ECO:0000313" key="1">
    <source>
        <dbReference type="EMBL" id="KAJ7721991.1"/>
    </source>
</evidence>
<organism evidence="1 2">
    <name type="scientific">Mycena metata</name>
    <dbReference type="NCBI Taxonomy" id="1033252"/>
    <lineage>
        <taxon>Eukaryota</taxon>
        <taxon>Fungi</taxon>
        <taxon>Dikarya</taxon>
        <taxon>Basidiomycota</taxon>
        <taxon>Agaricomycotina</taxon>
        <taxon>Agaricomycetes</taxon>
        <taxon>Agaricomycetidae</taxon>
        <taxon>Agaricales</taxon>
        <taxon>Marasmiineae</taxon>
        <taxon>Mycenaceae</taxon>
        <taxon>Mycena</taxon>
    </lineage>
</organism>
<dbReference type="EMBL" id="JARKIB010000224">
    <property type="protein sequence ID" value="KAJ7721991.1"/>
    <property type="molecule type" value="Genomic_DNA"/>
</dbReference>